<evidence type="ECO:0008006" key="3">
    <source>
        <dbReference type="Google" id="ProtNLM"/>
    </source>
</evidence>
<organism evidence="1 2">
    <name type="scientific">Dactylosporangium darangshiense</name>
    <dbReference type="NCBI Taxonomy" id="579108"/>
    <lineage>
        <taxon>Bacteria</taxon>
        <taxon>Bacillati</taxon>
        <taxon>Actinomycetota</taxon>
        <taxon>Actinomycetes</taxon>
        <taxon>Micromonosporales</taxon>
        <taxon>Micromonosporaceae</taxon>
        <taxon>Dactylosporangium</taxon>
    </lineage>
</organism>
<dbReference type="EMBL" id="BAABAT010000020">
    <property type="protein sequence ID" value="GAA4255270.1"/>
    <property type="molecule type" value="Genomic_DNA"/>
</dbReference>
<gene>
    <name evidence="1" type="ORF">GCM10022255_063470</name>
</gene>
<accession>A0ABP8DGD3</accession>
<evidence type="ECO:0000313" key="1">
    <source>
        <dbReference type="EMBL" id="GAA4255270.1"/>
    </source>
</evidence>
<reference evidence="2" key="1">
    <citation type="journal article" date="2019" name="Int. J. Syst. Evol. Microbiol.">
        <title>The Global Catalogue of Microorganisms (GCM) 10K type strain sequencing project: providing services to taxonomists for standard genome sequencing and annotation.</title>
        <authorList>
            <consortium name="The Broad Institute Genomics Platform"/>
            <consortium name="The Broad Institute Genome Sequencing Center for Infectious Disease"/>
            <person name="Wu L."/>
            <person name="Ma J."/>
        </authorList>
    </citation>
    <scope>NUCLEOTIDE SEQUENCE [LARGE SCALE GENOMIC DNA]</scope>
    <source>
        <strain evidence="2">JCM 17441</strain>
    </source>
</reference>
<keyword evidence="2" id="KW-1185">Reference proteome</keyword>
<evidence type="ECO:0000313" key="2">
    <source>
        <dbReference type="Proteomes" id="UP001500620"/>
    </source>
</evidence>
<comment type="caution">
    <text evidence="1">The sequence shown here is derived from an EMBL/GenBank/DDBJ whole genome shotgun (WGS) entry which is preliminary data.</text>
</comment>
<sequence>MKGVNPESHLDLEIVAAQLRRCADDLSLHGGMLLAVLSGALPEHLVEVRREGRLKARLSGREPAVLGVAVTLGERRFEIDRDGVGARPTTVIRHQSRGVVLSSETVSADEWCRALTAALVENAGSDTAAVEALRRLTS</sequence>
<proteinExistence type="predicted"/>
<name>A0ABP8DGD3_9ACTN</name>
<dbReference type="Proteomes" id="UP001500620">
    <property type="component" value="Unassembled WGS sequence"/>
</dbReference>
<protein>
    <recommendedName>
        <fullName evidence="3">DUF5753 domain-containing protein</fullName>
    </recommendedName>
</protein>